<evidence type="ECO:0000313" key="9">
    <source>
        <dbReference type="EMBL" id="VDO04032.1"/>
    </source>
</evidence>
<evidence type="ECO:0000256" key="2">
    <source>
        <dbReference type="ARBA" id="ARBA00001946"/>
    </source>
</evidence>
<dbReference type="OrthoDB" id="6267905at2759"/>
<keyword evidence="6" id="KW-0694">RNA-binding</keyword>
<dbReference type="Gene3D" id="1.10.1520.10">
    <property type="entry name" value="Ribonuclease III domain"/>
    <property type="match status" value="2"/>
</dbReference>
<dbReference type="Proteomes" id="UP000278807">
    <property type="component" value="Unassembled WGS sequence"/>
</dbReference>
<proteinExistence type="predicted"/>
<dbReference type="Pfam" id="PF00636">
    <property type="entry name" value="Ribonuclease_3"/>
    <property type="match status" value="2"/>
</dbReference>
<gene>
    <name evidence="9" type="ORF">HNAJ_LOCUS8169</name>
</gene>
<keyword evidence="4" id="KW-0378">Hydrolase</keyword>
<dbReference type="PROSITE" id="PS00517">
    <property type="entry name" value="RNASE_3_1"/>
    <property type="match status" value="1"/>
</dbReference>
<comment type="cofactor">
    <cofactor evidence="1">
        <name>Mn(2+)</name>
        <dbReference type="ChEBI" id="CHEBI:29035"/>
    </cofactor>
</comment>
<evidence type="ECO:0000256" key="4">
    <source>
        <dbReference type="ARBA" id="ARBA00022801"/>
    </source>
</evidence>
<dbReference type="EMBL" id="UZAE01012214">
    <property type="protein sequence ID" value="VDO04032.1"/>
    <property type="molecule type" value="Genomic_DNA"/>
</dbReference>
<feature type="region of interest" description="Disordered" evidence="7">
    <location>
        <begin position="938"/>
        <end position="964"/>
    </location>
</feature>
<evidence type="ECO:0000256" key="6">
    <source>
        <dbReference type="ARBA" id="ARBA00022884"/>
    </source>
</evidence>
<comment type="cofactor">
    <cofactor evidence="2">
        <name>Mg(2+)</name>
        <dbReference type="ChEBI" id="CHEBI:18420"/>
    </cofactor>
</comment>
<dbReference type="AlphaFoldDB" id="A0A0R3TLN7"/>
<evidence type="ECO:0000313" key="11">
    <source>
        <dbReference type="WBParaSite" id="HNAJ_0000817301-mRNA-1"/>
    </source>
</evidence>
<evidence type="ECO:0000256" key="3">
    <source>
        <dbReference type="ARBA" id="ARBA00022723"/>
    </source>
</evidence>
<protein>
    <submittedName>
        <fullName evidence="11">RNase III domain-containing protein</fullName>
    </submittedName>
</protein>
<dbReference type="STRING" id="102285.A0A0R3TLN7"/>
<dbReference type="GO" id="GO:0004525">
    <property type="term" value="F:ribonuclease III activity"/>
    <property type="evidence" value="ECO:0007669"/>
    <property type="project" value="InterPro"/>
</dbReference>
<sequence length="1007" mass="112366">MMIALPPSVWIVGFTKLALPVARSDFVCRVPLYMNFGIIRVRLRRTRTMVLNEEQLSLAQDAHSILAKFTVSVNEAENLDLNYDLSGKSNVSFYSTPSTVFSELSANSAGNSPSASRFKPTDPFSELQINPKNARFCCLFLIIKQPEMSFDEAASKDLVTWAKERDYYLQRAASTSGEGNSLLTDPPPPPPSSRNEPLSLQSGICPRYGLDLSSLPTEEWRGRLVRPITLPSKDPGGYTVSGPNKTGLCGSSRVHPEMLKNLPEEMQNRGRTSFFDYYLFKHGRLVNLVQKTRGLDPSLPLATVTRISRHQNAANVAAGACATKKDEIKFVEDRLPQLCVVHPLNTWLWITVCLTPIVLHQVYRCLSTMEFSNRLRELIYTCGGGGDGGGGVNAWSSSNPEILFPEGNFLMPDRESVSPCNTPLFSNCIVKVEGCGDNSPSGWRFKEPCPVFTCEEEEDLDRQVSKISQPKKDDMEVPSLASLQEAFTSVNANEAVNLERLELLGDSFLKFVSSLYIFATSPPTTDEGQLTYARVAHISNSNLHRIAVSHGLFRYLASSAFKPGVMYIPPYYSFVDEQYARETHDLRQFVKIYDKTIADSMESLLGVCLLTMAPPRVALLLRLYCLSNEPDPLSQLKSSSRLQLGDKYPSWVPLILESSYRAIDPEFARDDWASMSKRQAEVDRILLSNNPKTKAEAAAAAAAAVADETSSSNLNLDAHDGLKREAVGGDDFHTTLENQRLSLAPLEEIIGYRFRRIRILLQAITHPSSEMAFKWGCYQRLEFLGDAILDFIVTQRIFTENPHMDPGELTDLKIALVSNVNLAIVCIRKEIYKFLGHMDNNLWTFINNFKNAVSQNFGNIWQLEHECNQRNESLSYKVLGDMVEAIIGAVYVDCGGNTSIVTGVIYNLLEDNIREYSKSPPMDPVRLLHETYPDLEIKKVEGGPSPQDSPSDSDGRQMPTWLNNQNGSFQTRLKITAKCGDRILTGEGFNIRTAKLEIAQQLGIIKC</sequence>
<dbReference type="FunFam" id="1.10.1520.10:FF:000004">
    <property type="entry name" value="Endoribonuclease dicer-like 1"/>
    <property type="match status" value="1"/>
</dbReference>
<reference evidence="9 10" key="2">
    <citation type="submission" date="2018-11" db="EMBL/GenBank/DDBJ databases">
        <authorList>
            <consortium name="Pathogen Informatics"/>
        </authorList>
    </citation>
    <scope>NUCLEOTIDE SEQUENCE [LARGE SCALE GENOMIC DNA]</scope>
</reference>
<evidence type="ECO:0000256" key="5">
    <source>
        <dbReference type="ARBA" id="ARBA00022842"/>
    </source>
</evidence>
<dbReference type="GO" id="GO:0005737">
    <property type="term" value="C:cytoplasm"/>
    <property type="evidence" value="ECO:0007669"/>
    <property type="project" value="TreeGrafter"/>
</dbReference>
<evidence type="ECO:0000256" key="7">
    <source>
        <dbReference type="SAM" id="MobiDB-lite"/>
    </source>
</evidence>
<dbReference type="WBParaSite" id="HNAJ_0000817301-mRNA-1">
    <property type="protein sequence ID" value="HNAJ_0000817301-mRNA-1"/>
    <property type="gene ID" value="HNAJ_0000817301"/>
</dbReference>
<feature type="domain" description="RNase III" evidence="8">
    <location>
        <begin position="743"/>
        <end position="895"/>
    </location>
</feature>
<evidence type="ECO:0000256" key="1">
    <source>
        <dbReference type="ARBA" id="ARBA00001936"/>
    </source>
</evidence>
<dbReference type="CDD" id="cd00593">
    <property type="entry name" value="RIBOc"/>
    <property type="match status" value="2"/>
</dbReference>
<accession>A0A0R3TLN7</accession>
<keyword evidence="5" id="KW-0460">Magnesium</keyword>
<dbReference type="PANTHER" id="PTHR14950:SF37">
    <property type="entry name" value="ENDORIBONUCLEASE DICER"/>
    <property type="match status" value="1"/>
</dbReference>
<dbReference type="GO" id="GO:0046872">
    <property type="term" value="F:metal ion binding"/>
    <property type="evidence" value="ECO:0007669"/>
    <property type="project" value="UniProtKB-KW"/>
</dbReference>
<reference evidence="11" key="1">
    <citation type="submission" date="2017-02" db="UniProtKB">
        <authorList>
            <consortium name="WormBaseParasite"/>
        </authorList>
    </citation>
    <scope>IDENTIFICATION</scope>
</reference>
<dbReference type="GO" id="GO:0003723">
    <property type="term" value="F:RNA binding"/>
    <property type="evidence" value="ECO:0007669"/>
    <property type="project" value="UniProtKB-KW"/>
</dbReference>
<dbReference type="GO" id="GO:0004530">
    <property type="term" value="F:deoxyribonuclease I activity"/>
    <property type="evidence" value="ECO:0007669"/>
    <property type="project" value="TreeGrafter"/>
</dbReference>
<name>A0A0R3TLN7_RODNA</name>
<feature type="region of interest" description="Disordered" evidence="7">
    <location>
        <begin position="174"/>
        <end position="200"/>
    </location>
</feature>
<dbReference type="InterPro" id="IPR036389">
    <property type="entry name" value="RNase_III_sf"/>
</dbReference>
<evidence type="ECO:0000313" key="10">
    <source>
        <dbReference type="Proteomes" id="UP000278807"/>
    </source>
</evidence>
<organism evidence="11">
    <name type="scientific">Rodentolepis nana</name>
    <name type="common">Dwarf tapeworm</name>
    <name type="synonym">Hymenolepis nana</name>
    <dbReference type="NCBI Taxonomy" id="102285"/>
    <lineage>
        <taxon>Eukaryota</taxon>
        <taxon>Metazoa</taxon>
        <taxon>Spiralia</taxon>
        <taxon>Lophotrochozoa</taxon>
        <taxon>Platyhelminthes</taxon>
        <taxon>Cestoda</taxon>
        <taxon>Eucestoda</taxon>
        <taxon>Cyclophyllidea</taxon>
        <taxon>Hymenolepididae</taxon>
        <taxon>Rodentolepis</taxon>
    </lineage>
</organism>
<keyword evidence="10" id="KW-1185">Reference proteome</keyword>
<dbReference type="SUPFAM" id="SSF69065">
    <property type="entry name" value="RNase III domain-like"/>
    <property type="match status" value="2"/>
</dbReference>
<dbReference type="PANTHER" id="PTHR14950">
    <property type="entry name" value="DICER-RELATED"/>
    <property type="match status" value="1"/>
</dbReference>
<dbReference type="GO" id="GO:0005634">
    <property type="term" value="C:nucleus"/>
    <property type="evidence" value="ECO:0007669"/>
    <property type="project" value="TreeGrafter"/>
</dbReference>
<dbReference type="InterPro" id="IPR000999">
    <property type="entry name" value="RNase_III_dom"/>
</dbReference>
<feature type="domain" description="RNase III" evidence="8">
    <location>
        <begin position="483"/>
        <end position="613"/>
    </location>
</feature>
<dbReference type="GO" id="GO:0030422">
    <property type="term" value="P:siRNA processing"/>
    <property type="evidence" value="ECO:0007669"/>
    <property type="project" value="TreeGrafter"/>
</dbReference>
<dbReference type="GO" id="GO:0006309">
    <property type="term" value="P:apoptotic DNA fragmentation"/>
    <property type="evidence" value="ECO:0007669"/>
    <property type="project" value="TreeGrafter"/>
</dbReference>
<evidence type="ECO:0000259" key="8">
    <source>
        <dbReference type="PROSITE" id="PS50142"/>
    </source>
</evidence>
<dbReference type="GO" id="GO:0031054">
    <property type="term" value="P:pre-miRNA processing"/>
    <property type="evidence" value="ECO:0007669"/>
    <property type="project" value="TreeGrafter"/>
</dbReference>
<keyword evidence="3" id="KW-0479">Metal-binding</keyword>
<feature type="compositionally biased region" description="Low complexity" evidence="7">
    <location>
        <begin position="942"/>
        <end position="952"/>
    </location>
</feature>
<dbReference type="SMART" id="SM00535">
    <property type="entry name" value="RIBOc"/>
    <property type="match status" value="2"/>
</dbReference>
<dbReference type="PROSITE" id="PS50142">
    <property type="entry name" value="RNASE_3_2"/>
    <property type="match status" value="2"/>
</dbReference>